<keyword evidence="1" id="KW-0472">Membrane</keyword>
<organism evidence="2 3">
    <name type="scientific">Arcicella aquatica</name>
    <dbReference type="NCBI Taxonomy" id="217141"/>
    <lineage>
        <taxon>Bacteria</taxon>
        <taxon>Pseudomonadati</taxon>
        <taxon>Bacteroidota</taxon>
        <taxon>Cytophagia</taxon>
        <taxon>Cytophagales</taxon>
        <taxon>Flectobacillaceae</taxon>
        <taxon>Arcicella</taxon>
    </lineage>
</organism>
<name>A0ABU5QR56_9BACT</name>
<reference evidence="2 3" key="1">
    <citation type="submission" date="2023-12" db="EMBL/GenBank/DDBJ databases">
        <title>Novel species of the genus Arcicella isolated from rivers.</title>
        <authorList>
            <person name="Lu H."/>
        </authorList>
    </citation>
    <scope>NUCLEOTIDE SEQUENCE [LARGE SCALE GENOMIC DNA]</scope>
    <source>
        <strain evidence="2 3">LMG 21963</strain>
    </source>
</reference>
<comment type="caution">
    <text evidence="2">The sequence shown here is derived from an EMBL/GenBank/DDBJ whole genome shotgun (WGS) entry which is preliminary data.</text>
</comment>
<protein>
    <submittedName>
        <fullName evidence="2">Uncharacterized protein</fullName>
    </submittedName>
</protein>
<sequence>MPDKFQSLKEFSLRLYPVGLKFSFVGISILNRLQTKKPSFITKAS</sequence>
<evidence type="ECO:0000256" key="1">
    <source>
        <dbReference type="SAM" id="Phobius"/>
    </source>
</evidence>
<dbReference type="EMBL" id="JAYFUL010000027">
    <property type="protein sequence ID" value="MEA5259240.1"/>
    <property type="molecule type" value="Genomic_DNA"/>
</dbReference>
<feature type="transmembrane region" description="Helical" evidence="1">
    <location>
        <begin position="15"/>
        <end position="33"/>
    </location>
</feature>
<keyword evidence="1" id="KW-0812">Transmembrane</keyword>
<evidence type="ECO:0000313" key="3">
    <source>
        <dbReference type="Proteomes" id="UP001304671"/>
    </source>
</evidence>
<dbReference type="RefSeq" id="WP_323250747.1">
    <property type="nucleotide sequence ID" value="NZ_JAYFUL010000027.1"/>
</dbReference>
<dbReference type="Proteomes" id="UP001304671">
    <property type="component" value="Unassembled WGS sequence"/>
</dbReference>
<evidence type="ECO:0000313" key="2">
    <source>
        <dbReference type="EMBL" id="MEA5259240.1"/>
    </source>
</evidence>
<proteinExistence type="predicted"/>
<keyword evidence="3" id="KW-1185">Reference proteome</keyword>
<keyword evidence="1" id="KW-1133">Transmembrane helix</keyword>
<gene>
    <name evidence="2" type="ORF">VB264_15695</name>
</gene>
<accession>A0ABU5QR56</accession>